<gene>
    <name evidence="1" type="ORF">UFOPK2310_01482</name>
</gene>
<dbReference type="CDD" id="cd09873">
    <property type="entry name" value="PIN_Pae0151-like"/>
    <property type="match status" value="1"/>
</dbReference>
<dbReference type="SUPFAM" id="SSF88723">
    <property type="entry name" value="PIN domain-like"/>
    <property type="match status" value="1"/>
</dbReference>
<sequence length="73" mass="7663">MPLAEATACANEIRLFTPYIADEGDPALILALSHEHSLSAYNASYLAIALGGGCPIATLDKALIKAAHRVIGW</sequence>
<dbReference type="InterPro" id="IPR029060">
    <property type="entry name" value="PIN-like_dom_sf"/>
</dbReference>
<reference evidence="1" key="1">
    <citation type="submission" date="2020-05" db="EMBL/GenBank/DDBJ databases">
        <authorList>
            <person name="Chiriac C."/>
            <person name="Salcher M."/>
            <person name="Ghai R."/>
            <person name="Kavagutti S V."/>
        </authorList>
    </citation>
    <scope>NUCLEOTIDE SEQUENCE</scope>
</reference>
<evidence type="ECO:0000313" key="1">
    <source>
        <dbReference type="EMBL" id="CAB4685277.1"/>
    </source>
</evidence>
<dbReference type="Gene3D" id="3.40.50.1010">
    <property type="entry name" value="5'-nuclease"/>
    <property type="match status" value="1"/>
</dbReference>
<accession>A0A6J6NG50</accession>
<dbReference type="InterPro" id="IPR044153">
    <property type="entry name" value="PIN_Pae0151-like"/>
</dbReference>
<protein>
    <submittedName>
        <fullName evidence="1">Unannotated protein</fullName>
    </submittedName>
</protein>
<name>A0A6J6NG50_9ZZZZ</name>
<organism evidence="1">
    <name type="scientific">freshwater metagenome</name>
    <dbReference type="NCBI Taxonomy" id="449393"/>
    <lineage>
        <taxon>unclassified sequences</taxon>
        <taxon>metagenomes</taxon>
        <taxon>ecological metagenomes</taxon>
    </lineage>
</organism>
<dbReference type="AlphaFoldDB" id="A0A6J6NG50"/>
<proteinExistence type="predicted"/>
<dbReference type="EMBL" id="CAEZWW010000229">
    <property type="protein sequence ID" value="CAB4685277.1"/>
    <property type="molecule type" value="Genomic_DNA"/>
</dbReference>